<reference evidence="1 2" key="1">
    <citation type="submission" date="2018-08" db="EMBL/GenBank/DDBJ databases">
        <title>Sequencing the genomes of 1000 actinobacteria strains.</title>
        <authorList>
            <person name="Klenk H.-P."/>
        </authorList>
    </citation>
    <scope>NUCLEOTIDE SEQUENCE [LARGE SCALE GENOMIC DNA]</scope>
    <source>
        <strain evidence="1 2">DSM 43927</strain>
    </source>
</reference>
<dbReference type="InterPro" id="IPR043746">
    <property type="entry name" value="DUF5691"/>
</dbReference>
<name>A0A3D9SM56_9ACTN</name>
<organism evidence="1 2">
    <name type="scientific">Thermomonospora umbrina</name>
    <dbReference type="NCBI Taxonomy" id="111806"/>
    <lineage>
        <taxon>Bacteria</taxon>
        <taxon>Bacillati</taxon>
        <taxon>Actinomycetota</taxon>
        <taxon>Actinomycetes</taxon>
        <taxon>Streptosporangiales</taxon>
        <taxon>Thermomonosporaceae</taxon>
        <taxon>Thermomonospora</taxon>
    </lineage>
</organism>
<gene>
    <name evidence="1" type="ORF">DFJ69_0373</name>
</gene>
<keyword evidence="2" id="KW-1185">Reference proteome</keyword>
<protein>
    <submittedName>
        <fullName evidence="1">Uncharacterized protein</fullName>
    </submittedName>
</protein>
<evidence type="ECO:0000313" key="2">
    <source>
        <dbReference type="Proteomes" id="UP000256661"/>
    </source>
</evidence>
<sequence>MEQAALLAVRRRAGWRAGDASAFPPVAPSPGESLPVVPRAAGRRLARILTGDRPRLLPEWLEAAAGHGYRVPSGLLPDLLERGRADRSLRPAIARAAGRRGVWLALRNTDWAYLVGEGDDPGDDDPEVWQTGTRNQRVAYLVRLRGHDPAAAREALRATWASEPAPDRAAFVATLEHGLSPADETFLEEALNDRAKDVRRSAADLLARLPGSGYGRRMARRARECLRPEERTVRGRRRLWITVEPPHGHDEDMARDGIPFHPAGSFMPGHRSGGPVGARAGWLREILARTPLATWSDLFERPPMEVVCLPVADRAREPGGPADDGGARDVHIGWVRAAVGQHDAVWARALLRGGVIPADEAESMADLLTVLPPDEHDRAAADLLRWLEGSADLMRLLERIRGPWTGELADAVVGLLASAADDEEAGGPAGRRRGTLAPLCRLADERLSPDTAPRLDALAGRHPESWPLTELTDTLRFRNDMLQELR</sequence>
<dbReference type="EMBL" id="QTTT01000001">
    <property type="protein sequence ID" value="REE95003.1"/>
    <property type="molecule type" value="Genomic_DNA"/>
</dbReference>
<accession>A0A3D9SM56</accession>
<proteinExistence type="predicted"/>
<dbReference type="Proteomes" id="UP000256661">
    <property type="component" value="Unassembled WGS sequence"/>
</dbReference>
<dbReference type="Pfam" id="PF18944">
    <property type="entry name" value="DUF5691"/>
    <property type="match status" value="1"/>
</dbReference>
<dbReference type="AlphaFoldDB" id="A0A3D9SM56"/>
<evidence type="ECO:0000313" key="1">
    <source>
        <dbReference type="EMBL" id="REE95003.1"/>
    </source>
</evidence>
<comment type="caution">
    <text evidence="1">The sequence shown here is derived from an EMBL/GenBank/DDBJ whole genome shotgun (WGS) entry which is preliminary data.</text>
</comment>